<sequence length="74" mass="8304">MQLDSPKKSCEMKFVLRGINAAQRRGCGSMYSVYVESSAFKGLLKVAQHKMITGEVKVKSCLSLTAFNKKRLKF</sequence>
<protein>
    <submittedName>
        <fullName evidence="1">Uncharacterized protein</fullName>
    </submittedName>
</protein>
<dbReference type="AlphaFoldDB" id="A0A3P7Z5Y4"/>
<dbReference type="EMBL" id="UZAH01026351">
    <property type="protein sequence ID" value="VDO79317.1"/>
    <property type="molecule type" value="Genomic_DNA"/>
</dbReference>
<evidence type="ECO:0000313" key="1">
    <source>
        <dbReference type="EMBL" id="VDO79317.1"/>
    </source>
</evidence>
<gene>
    <name evidence="1" type="ORF">HPBE_LOCUS9125</name>
</gene>
<reference evidence="1" key="1">
    <citation type="submission" date="2018-11" db="EMBL/GenBank/DDBJ databases">
        <authorList>
            <consortium name="Pathogen Informatics"/>
        </authorList>
    </citation>
    <scope>NUCLEOTIDE SEQUENCE [LARGE SCALE GENOMIC DNA]</scope>
</reference>
<accession>A0A3P7Z5Y4</accession>
<dbReference type="SUPFAM" id="SSF82657">
    <property type="entry name" value="BolA-like"/>
    <property type="match status" value="1"/>
</dbReference>
<proteinExistence type="predicted"/>
<name>A0A3P7Z5Y4_HELPZ</name>
<dbReference type="InterPro" id="IPR036065">
    <property type="entry name" value="BolA-like_sf"/>
</dbReference>
<organism evidence="1">
    <name type="scientific">Heligmosomoides polygyrus</name>
    <name type="common">Parasitic roundworm</name>
    <dbReference type="NCBI Taxonomy" id="6339"/>
    <lineage>
        <taxon>Eukaryota</taxon>
        <taxon>Metazoa</taxon>
        <taxon>Ecdysozoa</taxon>
        <taxon>Nematoda</taxon>
        <taxon>Chromadorea</taxon>
        <taxon>Rhabditida</taxon>
        <taxon>Rhabditina</taxon>
        <taxon>Rhabditomorpha</taxon>
        <taxon>Strongyloidea</taxon>
        <taxon>Heligmosomidae</taxon>
        <taxon>Heligmosomoides</taxon>
    </lineage>
</organism>
<dbReference type="Gene3D" id="3.30.300.90">
    <property type="entry name" value="BolA-like"/>
    <property type="match status" value="1"/>
</dbReference>
<dbReference type="OrthoDB" id="203381at2759"/>